<dbReference type="Proteomes" id="UP001152888">
    <property type="component" value="Unassembled WGS sequence"/>
</dbReference>
<organism evidence="1 2">
    <name type="scientific">Acanthoscelides obtectus</name>
    <name type="common">Bean weevil</name>
    <name type="synonym">Bruchus obtectus</name>
    <dbReference type="NCBI Taxonomy" id="200917"/>
    <lineage>
        <taxon>Eukaryota</taxon>
        <taxon>Metazoa</taxon>
        <taxon>Ecdysozoa</taxon>
        <taxon>Arthropoda</taxon>
        <taxon>Hexapoda</taxon>
        <taxon>Insecta</taxon>
        <taxon>Pterygota</taxon>
        <taxon>Neoptera</taxon>
        <taxon>Endopterygota</taxon>
        <taxon>Coleoptera</taxon>
        <taxon>Polyphaga</taxon>
        <taxon>Cucujiformia</taxon>
        <taxon>Chrysomeloidea</taxon>
        <taxon>Chrysomelidae</taxon>
        <taxon>Bruchinae</taxon>
        <taxon>Bruchini</taxon>
        <taxon>Acanthoscelides</taxon>
    </lineage>
</organism>
<evidence type="ECO:0000313" key="2">
    <source>
        <dbReference type="Proteomes" id="UP001152888"/>
    </source>
</evidence>
<evidence type="ECO:0000313" key="1">
    <source>
        <dbReference type="EMBL" id="CAH1967156.1"/>
    </source>
</evidence>
<gene>
    <name evidence="1" type="ORF">ACAOBT_LOCUS7246</name>
</gene>
<keyword evidence="2" id="KW-1185">Reference proteome</keyword>
<accession>A0A9P0KB26</accession>
<dbReference type="OrthoDB" id="106784at2759"/>
<comment type="caution">
    <text evidence="1">The sequence shown here is derived from an EMBL/GenBank/DDBJ whole genome shotgun (WGS) entry which is preliminary data.</text>
</comment>
<sequence length="45" mass="5380">MTSLMTLVALVIRRHWSHLICTSYLLEHLDWTNLLLLLWVLLHPI</sequence>
<proteinExistence type="predicted"/>
<dbReference type="AlphaFoldDB" id="A0A9P0KB26"/>
<name>A0A9P0KB26_ACAOB</name>
<protein>
    <submittedName>
        <fullName evidence="1">Uncharacterized protein</fullName>
    </submittedName>
</protein>
<reference evidence="1" key="1">
    <citation type="submission" date="2022-03" db="EMBL/GenBank/DDBJ databases">
        <authorList>
            <person name="Sayadi A."/>
        </authorList>
    </citation>
    <scope>NUCLEOTIDE SEQUENCE</scope>
</reference>
<dbReference type="EMBL" id="CAKOFQ010006741">
    <property type="protein sequence ID" value="CAH1967156.1"/>
    <property type="molecule type" value="Genomic_DNA"/>
</dbReference>